<dbReference type="STRING" id="209880.SAMN02910343_00904"/>
<evidence type="ECO:0000256" key="15">
    <source>
        <dbReference type="PROSITE-ProRule" id="PRU00409"/>
    </source>
</evidence>
<dbReference type="EMBL" id="FMXA01000010">
    <property type="protein sequence ID" value="SDA49786.1"/>
    <property type="molecule type" value="Genomic_DNA"/>
</dbReference>
<evidence type="ECO:0000256" key="11">
    <source>
        <dbReference type="ARBA" id="ARBA00038345"/>
    </source>
</evidence>
<evidence type="ECO:0000259" key="16">
    <source>
        <dbReference type="PROSITE" id="PS50975"/>
    </source>
</evidence>
<protein>
    <recommendedName>
        <fullName evidence="4 14">Phosphoribosylamine--glycine ligase</fullName>
        <ecNumber evidence="4 14">6.3.4.13</ecNumber>
    </recommendedName>
    <alternativeName>
        <fullName evidence="14">GARS</fullName>
    </alternativeName>
    <alternativeName>
        <fullName evidence="12 14">Glycinamide ribonucleotide synthetase</fullName>
    </alternativeName>
    <alternativeName>
        <fullName evidence="13 14">Phosphoribosylglycinamide synthetase</fullName>
    </alternativeName>
</protein>
<dbReference type="PROSITE" id="PS50975">
    <property type="entry name" value="ATP_GRASP"/>
    <property type="match status" value="1"/>
</dbReference>
<dbReference type="FunFam" id="3.90.600.10:FF:000001">
    <property type="entry name" value="Trifunctional purine biosynthetic protein adenosine-3"/>
    <property type="match status" value="1"/>
</dbReference>
<dbReference type="UniPathway" id="UPA00074">
    <property type="reaction ID" value="UER00125"/>
</dbReference>
<evidence type="ECO:0000256" key="5">
    <source>
        <dbReference type="ARBA" id="ARBA00022598"/>
    </source>
</evidence>
<evidence type="ECO:0000256" key="6">
    <source>
        <dbReference type="ARBA" id="ARBA00022723"/>
    </source>
</evidence>
<gene>
    <name evidence="14" type="primary">purD</name>
    <name evidence="17" type="ORF">SAMN02910343_00904</name>
</gene>
<dbReference type="AlphaFoldDB" id="A0A1G5VWH6"/>
<evidence type="ECO:0000256" key="12">
    <source>
        <dbReference type="ARBA" id="ARBA00042242"/>
    </source>
</evidence>
<dbReference type="InterPro" id="IPR020560">
    <property type="entry name" value="PRibGlycinamide_synth_C-dom"/>
</dbReference>
<dbReference type="PROSITE" id="PS00184">
    <property type="entry name" value="GARS"/>
    <property type="match status" value="1"/>
</dbReference>
<organism evidence="17 18">
    <name type="scientific">Allisonella histaminiformans</name>
    <dbReference type="NCBI Taxonomy" id="209880"/>
    <lineage>
        <taxon>Bacteria</taxon>
        <taxon>Bacillati</taxon>
        <taxon>Bacillota</taxon>
        <taxon>Negativicutes</taxon>
        <taxon>Veillonellales</taxon>
        <taxon>Veillonellaceae</taxon>
        <taxon>Allisonella</taxon>
    </lineage>
</organism>
<dbReference type="GO" id="GO:0004637">
    <property type="term" value="F:phosphoribosylamine-glycine ligase activity"/>
    <property type="evidence" value="ECO:0007669"/>
    <property type="project" value="UniProtKB-UniRule"/>
</dbReference>
<dbReference type="Pfam" id="PF01071">
    <property type="entry name" value="GARS_A"/>
    <property type="match status" value="1"/>
</dbReference>
<dbReference type="Gene3D" id="3.40.50.20">
    <property type="match status" value="1"/>
</dbReference>
<dbReference type="Proteomes" id="UP000199689">
    <property type="component" value="Unassembled WGS sequence"/>
</dbReference>
<feature type="domain" description="ATP-grasp" evidence="16">
    <location>
        <begin position="105"/>
        <end position="311"/>
    </location>
</feature>
<dbReference type="InterPro" id="IPR013815">
    <property type="entry name" value="ATP_grasp_subdomain_1"/>
</dbReference>
<evidence type="ECO:0000256" key="13">
    <source>
        <dbReference type="ARBA" id="ARBA00042864"/>
    </source>
</evidence>
<dbReference type="GeneID" id="87755931"/>
<evidence type="ECO:0000256" key="9">
    <source>
        <dbReference type="ARBA" id="ARBA00022840"/>
    </source>
</evidence>
<dbReference type="Pfam" id="PF02843">
    <property type="entry name" value="GARS_C"/>
    <property type="match status" value="1"/>
</dbReference>
<name>A0A1G5VWH6_9FIRM</name>
<comment type="cofactor">
    <cofactor evidence="1">
        <name>Mn(2+)</name>
        <dbReference type="ChEBI" id="CHEBI:29035"/>
    </cofactor>
</comment>
<dbReference type="EC" id="6.3.4.13" evidence="4 14"/>
<dbReference type="InterPro" id="IPR020562">
    <property type="entry name" value="PRibGlycinamide_synth_N"/>
</dbReference>
<accession>A0A1G5VWH6</accession>
<evidence type="ECO:0000256" key="2">
    <source>
        <dbReference type="ARBA" id="ARBA00001946"/>
    </source>
</evidence>
<keyword evidence="10" id="KW-0464">Manganese</keyword>
<evidence type="ECO:0000256" key="8">
    <source>
        <dbReference type="ARBA" id="ARBA00022755"/>
    </source>
</evidence>
<dbReference type="InterPro" id="IPR037123">
    <property type="entry name" value="PRibGlycinamide_synth_C_sf"/>
</dbReference>
<dbReference type="FunFam" id="3.30.470.20:FF:000018">
    <property type="entry name" value="Trifunctional purine biosynthetic protein adenosine-3"/>
    <property type="match status" value="1"/>
</dbReference>
<evidence type="ECO:0000256" key="4">
    <source>
        <dbReference type="ARBA" id="ARBA00013255"/>
    </source>
</evidence>
<dbReference type="PANTHER" id="PTHR43472">
    <property type="entry name" value="PHOSPHORIBOSYLAMINE--GLYCINE LIGASE"/>
    <property type="match status" value="1"/>
</dbReference>
<dbReference type="Gene3D" id="3.90.600.10">
    <property type="entry name" value="Phosphoribosylglycinamide synthetase, C-terminal domain"/>
    <property type="match status" value="1"/>
</dbReference>
<comment type="similarity">
    <text evidence="11 14">Belongs to the GARS family.</text>
</comment>
<dbReference type="HAMAP" id="MF_00138">
    <property type="entry name" value="GARS"/>
    <property type="match status" value="1"/>
</dbReference>
<keyword evidence="7 15" id="KW-0547">Nucleotide-binding</keyword>
<dbReference type="GO" id="GO:0009113">
    <property type="term" value="P:purine nucleobase biosynthetic process"/>
    <property type="evidence" value="ECO:0007669"/>
    <property type="project" value="InterPro"/>
</dbReference>
<dbReference type="SMART" id="SM01209">
    <property type="entry name" value="GARS_A"/>
    <property type="match status" value="1"/>
</dbReference>
<dbReference type="Gene3D" id="3.30.470.20">
    <property type="entry name" value="ATP-grasp fold, B domain"/>
    <property type="match status" value="1"/>
</dbReference>
<dbReference type="SMART" id="SM01210">
    <property type="entry name" value="GARS_C"/>
    <property type="match status" value="1"/>
</dbReference>
<keyword evidence="18" id="KW-1185">Reference proteome</keyword>
<dbReference type="GO" id="GO:0005524">
    <property type="term" value="F:ATP binding"/>
    <property type="evidence" value="ECO:0007669"/>
    <property type="project" value="UniProtKB-UniRule"/>
</dbReference>
<keyword evidence="5 14" id="KW-0436">Ligase</keyword>
<keyword evidence="6" id="KW-0479">Metal-binding</keyword>
<evidence type="ECO:0000313" key="18">
    <source>
        <dbReference type="Proteomes" id="UP000199689"/>
    </source>
</evidence>
<dbReference type="NCBIfam" id="TIGR00877">
    <property type="entry name" value="purD"/>
    <property type="match status" value="1"/>
</dbReference>
<dbReference type="InterPro" id="IPR016185">
    <property type="entry name" value="PreATP-grasp_dom_sf"/>
</dbReference>
<evidence type="ECO:0000313" key="17">
    <source>
        <dbReference type="EMBL" id="SDA49786.1"/>
    </source>
</evidence>
<dbReference type="GO" id="GO:0006189">
    <property type="term" value="P:'de novo' IMP biosynthetic process"/>
    <property type="evidence" value="ECO:0007669"/>
    <property type="project" value="UniProtKB-UniRule"/>
</dbReference>
<dbReference type="InterPro" id="IPR011761">
    <property type="entry name" value="ATP-grasp"/>
</dbReference>
<evidence type="ECO:0000256" key="3">
    <source>
        <dbReference type="ARBA" id="ARBA00005174"/>
    </source>
</evidence>
<comment type="cofactor">
    <cofactor evidence="2">
        <name>Mg(2+)</name>
        <dbReference type="ChEBI" id="CHEBI:18420"/>
    </cofactor>
</comment>
<dbReference type="Gene3D" id="3.30.1490.20">
    <property type="entry name" value="ATP-grasp fold, A domain"/>
    <property type="match status" value="1"/>
</dbReference>
<dbReference type="InterPro" id="IPR011054">
    <property type="entry name" value="Rudment_hybrid_motif"/>
</dbReference>
<comment type="catalytic activity">
    <reaction evidence="14">
        <text>5-phospho-beta-D-ribosylamine + glycine + ATP = N(1)-(5-phospho-beta-D-ribosyl)glycinamide + ADP + phosphate + H(+)</text>
        <dbReference type="Rhea" id="RHEA:17453"/>
        <dbReference type="ChEBI" id="CHEBI:15378"/>
        <dbReference type="ChEBI" id="CHEBI:30616"/>
        <dbReference type="ChEBI" id="CHEBI:43474"/>
        <dbReference type="ChEBI" id="CHEBI:57305"/>
        <dbReference type="ChEBI" id="CHEBI:58681"/>
        <dbReference type="ChEBI" id="CHEBI:143788"/>
        <dbReference type="ChEBI" id="CHEBI:456216"/>
        <dbReference type="EC" id="6.3.4.13"/>
    </reaction>
</comment>
<dbReference type="InterPro" id="IPR020561">
    <property type="entry name" value="PRibGlycinamid_synth_ATP-grasp"/>
</dbReference>
<proteinExistence type="inferred from homology"/>
<comment type="pathway">
    <text evidence="3 14">Purine metabolism; IMP biosynthesis via de novo pathway; N(1)-(5-phospho-D-ribosyl)glycinamide from 5-phospho-alpha-D-ribose 1-diphosphate: step 2/2.</text>
</comment>
<dbReference type="InterPro" id="IPR020559">
    <property type="entry name" value="PRibGlycinamide_synth_CS"/>
</dbReference>
<evidence type="ECO:0000256" key="14">
    <source>
        <dbReference type="HAMAP-Rule" id="MF_00138"/>
    </source>
</evidence>
<evidence type="ECO:0000256" key="10">
    <source>
        <dbReference type="ARBA" id="ARBA00023211"/>
    </source>
</evidence>
<dbReference type="SUPFAM" id="SSF56059">
    <property type="entry name" value="Glutathione synthetase ATP-binding domain-like"/>
    <property type="match status" value="1"/>
</dbReference>
<dbReference type="SUPFAM" id="SSF51246">
    <property type="entry name" value="Rudiment single hybrid motif"/>
    <property type="match status" value="1"/>
</dbReference>
<dbReference type="OrthoDB" id="9807240at2"/>
<reference evidence="17 18" key="1">
    <citation type="submission" date="2016-10" db="EMBL/GenBank/DDBJ databases">
        <authorList>
            <person name="de Groot N.N."/>
        </authorList>
    </citation>
    <scope>NUCLEOTIDE SEQUENCE [LARGE SCALE GENOMIC DNA]</scope>
    <source>
        <strain evidence="17 18">DSM 15230</strain>
    </source>
</reference>
<dbReference type="GO" id="GO:0046872">
    <property type="term" value="F:metal ion binding"/>
    <property type="evidence" value="ECO:0007669"/>
    <property type="project" value="UniProtKB-KW"/>
</dbReference>
<dbReference type="PANTHER" id="PTHR43472:SF1">
    <property type="entry name" value="PHOSPHORIBOSYLAMINE--GLYCINE LIGASE, CHLOROPLASTIC"/>
    <property type="match status" value="1"/>
</dbReference>
<dbReference type="InterPro" id="IPR000115">
    <property type="entry name" value="PRibGlycinamide_synth"/>
</dbReference>
<evidence type="ECO:0000256" key="7">
    <source>
        <dbReference type="ARBA" id="ARBA00022741"/>
    </source>
</evidence>
<dbReference type="SUPFAM" id="SSF52440">
    <property type="entry name" value="PreATP-grasp domain"/>
    <property type="match status" value="1"/>
</dbReference>
<evidence type="ECO:0000256" key="1">
    <source>
        <dbReference type="ARBA" id="ARBA00001936"/>
    </source>
</evidence>
<keyword evidence="8 14" id="KW-0658">Purine biosynthesis</keyword>
<dbReference type="FunFam" id="3.30.1490.20:FF:000006">
    <property type="entry name" value="phosphoribosylamine--glycine ligase, chloroplastic-like"/>
    <property type="match status" value="1"/>
</dbReference>
<keyword evidence="9 15" id="KW-0067">ATP-binding</keyword>
<dbReference type="Pfam" id="PF02844">
    <property type="entry name" value="GARS_N"/>
    <property type="match status" value="1"/>
</dbReference>
<sequence length="423" mass="45588">MKVLVIGTGGREHALAWKLAQSPQVTGVFAAPGSMAMTDCASVIPMQGSKDYVRLAKDMGIDLTVAGPETVLVDGLADRFKEAGLAFFGPSGAAARIEGSKKFAKDLMKKYHIPTAAYESFTEEKDAIAYAEKQNYPLVIKADGLAAGKGVIIAATFEEASKAIHDMMEGLAFNGAGRQVVIEEFMEGEEASVLAFCDGTHVVPMIPSQDHKRVYDNDEGPNTGGMGAYAPAPVVTDEVMQQVYDRILKPMVDAMRTEGYPFTGCLYAGLMITSEGPKVVEFNCRFGDPETEVVLPMLDGDLAQIMMDCVHGTLSPDSIKWKKGYAVDVVMATRGYPGAHSSDDKISGLREAEQEGCHVFHAGTALKGDTFYTAGGRVLNVVAMAPTLEEAREKAYQGVKKIHWDGAQYRTDIAVKGLRHLKK</sequence>
<dbReference type="RefSeq" id="WP_091364316.1">
    <property type="nucleotide sequence ID" value="NZ_FMXA01000010.1"/>
</dbReference>